<evidence type="ECO:0008006" key="4">
    <source>
        <dbReference type="Google" id="ProtNLM"/>
    </source>
</evidence>
<dbReference type="GO" id="GO:0016491">
    <property type="term" value="F:oxidoreductase activity"/>
    <property type="evidence" value="ECO:0007669"/>
    <property type="project" value="InterPro"/>
</dbReference>
<dbReference type="NCBIfam" id="NF041278">
    <property type="entry name" value="CmcJ_NvfI_EfuI"/>
    <property type="match status" value="1"/>
</dbReference>
<comment type="similarity">
    <text evidence="1">Belongs to the asaB hydroxylase/desaturase family.</text>
</comment>
<organism evidence="2 3">
    <name type="scientific">Colletotrichum noveboracense</name>
    <dbReference type="NCBI Taxonomy" id="2664923"/>
    <lineage>
        <taxon>Eukaryota</taxon>
        <taxon>Fungi</taxon>
        <taxon>Dikarya</taxon>
        <taxon>Ascomycota</taxon>
        <taxon>Pezizomycotina</taxon>
        <taxon>Sordariomycetes</taxon>
        <taxon>Hypocreomycetidae</taxon>
        <taxon>Glomerellales</taxon>
        <taxon>Glomerellaceae</taxon>
        <taxon>Colletotrichum</taxon>
        <taxon>Colletotrichum gloeosporioides species complex</taxon>
    </lineage>
</organism>
<accession>A0A9W4WLJ4</accession>
<dbReference type="Proteomes" id="UP001152533">
    <property type="component" value="Unassembled WGS sequence"/>
</dbReference>
<name>A0A9W4WLJ4_9PEZI</name>
<dbReference type="InterPro" id="IPR044053">
    <property type="entry name" value="AsaB-like"/>
</dbReference>
<protein>
    <recommendedName>
        <fullName evidence="4">Methyltransferase</fullName>
    </recommendedName>
</protein>
<sequence length="315" mass="36143">MTAVVSNSTEYLLGQSLSSRDDDNHNIYTNLLYLDTSSPGFNDPITFPKDPKERENLLELPGNRKVLIAQPAVVTDVGDNIRHYTLDCHGFQYVNHTTKCSKEMFLDETMIKASYYPEVDQLIKDVTGASYVHLFDYAARGPLNGDDGDPKINRPVKSVHCDQSYEGAKRVVMSRLPDKAFAEEVVENRRFQIMNIWRPLEPIYKDPFAVTDARSIPDSDLVALPVIAGDYTEESWAAEPNSAHRWYFKFAQKPDEVLMFKCFDLVRKRMSPVEYFMLRLRTGLKSICPHDKALRSELVWFTVNSSSNQIHDRYL</sequence>
<proteinExistence type="inferred from homology"/>
<evidence type="ECO:0000313" key="3">
    <source>
        <dbReference type="Proteomes" id="UP001152533"/>
    </source>
</evidence>
<dbReference type="PANTHER" id="PTHR34598">
    <property type="entry name" value="BLL6449 PROTEIN"/>
    <property type="match status" value="1"/>
</dbReference>
<dbReference type="AlphaFoldDB" id="A0A9W4WLJ4"/>
<reference evidence="2" key="1">
    <citation type="submission" date="2022-08" db="EMBL/GenBank/DDBJ databases">
        <authorList>
            <person name="Giroux E."/>
            <person name="Giroux E."/>
        </authorList>
    </citation>
    <scope>NUCLEOTIDE SEQUENCE</scope>
    <source>
        <strain evidence="2">H1091258</strain>
    </source>
</reference>
<gene>
    <name evidence="2" type="ORF">CGXH109_LOCUS85929</name>
</gene>
<dbReference type="PANTHER" id="PTHR34598:SF3">
    <property type="entry name" value="OXIDOREDUCTASE AN1597"/>
    <property type="match status" value="1"/>
</dbReference>
<dbReference type="EMBL" id="CAMGZC010000702">
    <property type="protein sequence ID" value="CAI0649456.1"/>
    <property type="molecule type" value="Genomic_DNA"/>
</dbReference>
<evidence type="ECO:0000313" key="2">
    <source>
        <dbReference type="EMBL" id="CAI0649456.1"/>
    </source>
</evidence>
<keyword evidence="3" id="KW-1185">Reference proteome</keyword>
<comment type="caution">
    <text evidence="2">The sequence shown here is derived from an EMBL/GenBank/DDBJ whole genome shotgun (WGS) entry which is preliminary data.</text>
</comment>
<evidence type="ECO:0000256" key="1">
    <source>
        <dbReference type="ARBA" id="ARBA00023604"/>
    </source>
</evidence>